<dbReference type="AlphaFoldDB" id="A0A8E2I439"/>
<evidence type="ECO:0000313" key="2">
    <source>
        <dbReference type="Proteomes" id="UP000189761"/>
    </source>
</evidence>
<accession>A0A8E2I439</accession>
<protein>
    <submittedName>
        <fullName evidence="1">Uncharacterized protein</fullName>
    </submittedName>
</protein>
<sequence>MNLSVQNFLLYYKSRLFDLMEAPKDKRITEWISILVECLEVRKAVFYKRKKEINNQLCLEYT</sequence>
<dbReference type="RefSeq" id="WP_211279621.1">
    <property type="nucleotide sequence ID" value="NZ_MTLA01000328.1"/>
</dbReference>
<dbReference type="Proteomes" id="UP000189761">
    <property type="component" value="Unassembled WGS sequence"/>
</dbReference>
<proteinExistence type="predicted"/>
<feature type="non-terminal residue" evidence="1">
    <location>
        <position position="62"/>
    </location>
</feature>
<comment type="caution">
    <text evidence="1">The sequence shown here is derived from an EMBL/GenBank/DDBJ whole genome shotgun (WGS) entry which is preliminary data.</text>
</comment>
<organism evidence="1 2">
    <name type="scientific">Heyndrickxia oleronia</name>
    <dbReference type="NCBI Taxonomy" id="38875"/>
    <lineage>
        <taxon>Bacteria</taxon>
        <taxon>Bacillati</taxon>
        <taxon>Bacillota</taxon>
        <taxon>Bacilli</taxon>
        <taxon>Bacillales</taxon>
        <taxon>Bacillaceae</taxon>
        <taxon>Heyndrickxia</taxon>
    </lineage>
</organism>
<gene>
    <name evidence="1" type="ORF">BWZ43_21430</name>
</gene>
<name>A0A8E2I439_9BACI</name>
<keyword evidence="2" id="KW-1185">Reference proteome</keyword>
<dbReference type="EMBL" id="MTLA01000328">
    <property type="protein sequence ID" value="OOP66362.1"/>
    <property type="molecule type" value="Genomic_DNA"/>
</dbReference>
<evidence type="ECO:0000313" key="1">
    <source>
        <dbReference type="EMBL" id="OOP66362.1"/>
    </source>
</evidence>
<reference evidence="1 2" key="1">
    <citation type="submission" date="2017-01" db="EMBL/GenBank/DDBJ databases">
        <title>Draft genome sequence of Bacillus oleronius.</title>
        <authorList>
            <person name="Allam M."/>
        </authorList>
    </citation>
    <scope>NUCLEOTIDE SEQUENCE [LARGE SCALE GENOMIC DNA]</scope>
    <source>
        <strain evidence="1 2">DSM 9356</strain>
    </source>
</reference>